<dbReference type="Gene3D" id="3.40.50.720">
    <property type="entry name" value="NAD(P)-binding Rossmann-like Domain"/>
    <property type="match status" value="1"/>
</dbReference>
<dbReference type="GO" id="GO:0016020">
    <property type="term" value="C:membrane"/>
    <property type="evidence" value="ECO:0007669"/>
    <property type="project" value="TreeGrafter"/>
</dbReference>
<dbReference type="PANTHER" id="PTHR44196:SF3">
    <property type="entry name" value="SHORT CHAIN DEHYDROGENASE FAMILY PROTEIN"/>
    <property type="match status" value="1"/>
</dbReference>
<dbReference type="AlphaFoldDB" id="A0A2K9HBG8"/>
<dbReference type="Pfam" id="PF00106">
    <property type="entry name" value="adh_short"/>
    <property type="match status" value="1"/>
</dbReference>
<dbReference type="SUPFAM" id="SSF51735">
    <property type="entry name" value="NAD(P)-binding Rossmann-fold domains"/>
    <property type="match status" value="1"/>
</dbReference>
<dbReference type="GeneID" id="94029987"/>
<evidence type="ECO:0000256" key="2">
    <source>
        <dbReference type="ARBA" id="ARBA00023002"/>
    </source>
</evidence>
<protein>
    <submittedName>
        <fullName evidence="3">Short-chain dehydrogenase</fullName>
    </submittedName>
</protein>
<dbReference type="PANTHER" id="PTHR44196">
    <property type="entry name" value="DEHYDROGENASE/REDUCTASE SDR FAMILY MEMBER 7B"/>
    <property type="match status" value="1"/>
</dbReference>
<accession>A0A2K9HBG8</accession>
<evidence type="ECO:0000313" key="4">
    <source>
        <dbReference type="Proteomes" id="UP000198427"/>
    </source>
</evidence>
<dbReference type="OrthoDB" id="822355at2"/>
<proteinExistence type="inferred from homology"/>
<dbReference type="PRINTS" id="PR00081">
    <property type="entry name" value="GDHRDH"/>
</dbReference>
<comment type="caution">
    <text evidence="3">The sequence shown here is derived from an EMBL/GenBank/DDBJ whole genome shotgun (WGS) entry which is preliminary data.</text>
</comment>
<name>A0A2K9HBG8_9BACT</name>
<sequence length="241" mass="26589">MKKAIVLGASSGIGHEVARLFIAQGWVVGVAARRIDKLTDLQNLAPERVFTAQIDVTDEAAEASLQQLIERMGGLDLYFHAAGIGWQNPSLEAEKELKTMETNAVGFTRLVGCAYRYFANNGGGHIACITSIAGTKGLGPAPAYSASKAMQNTYLQALEQLAISKHHNIHFTDIRPGFVDTPLLAGSSRLPMLMTTEKVARSILKAVNCRRHVCVIDTRWAVLTFLWRLIPNWIWRRMKLC</sequence>
<dbReference type="Proteomes" id="UP000198427">
    <property type="component" value="Unassembled WGS sequence"/>
</dbReference>
<dbReference type="InterPro" id="IPR002347">
    <property type="entry name" value="SDR_fam"/>
</dbReference>
<keyword evidence="4" id="KW-1185">Reference proteome</keyword>
<evidence type="ECO:0000256" key="1">
    <source>
        <dbReference type="ARBA" id="ARBA00006484"/>
    </source>
</evidence>
<dbReference type="KEGG" id="pje:CRM71_11410"/>
<keyword evidence="2" id="KW-0560">Oxidoreductase</keyword>
<dbReference type="InterPro" id="IPR036291">
    <property type="entry name" value="NAD(P)-bd_dom_sf"/>
</dbReference>
<dbReference type="GO" id="GO:0016491">
    <property type="term" value="F:oxidoreductase activity"/>
    <property type="evidence" value="ECO:0007669"/>
    <property type="project" value="UniProtKB-KW"/>
</dbReference>
<gene>
    <name evidence="3" type="ORF">SAMN06265364_14814</name>
</gene>
<dbReference type="RefSeq" id="WP_009012878.1">
    <property type="nucleotide sequence ID" value="NZ_CALLVZ010000106.1"/>
</dbReference>
<comment type="similarity">
    <text evidence="1">Belongs to the short-chain dehydrogenases/reductases (SDR) family.</text>
</comment>
<reference evidence="3 4" key="1">
    <citation type="submission" date="2017-06" db="EMBL/GenBank/DDBJ databases">
        <authorList>
            <person name="Varghese N."/>
            <person name="Submissions S."/>
        </authorList>
    </citation>
    <scope>NUCLEOTIDE SEQUENCE [LARGE SCALE GENOMIC DNA]</scope>
    <source>
        <strain evidence="3 4">DSM 26989</strain>
    </source>
</reference>
<dbReference type="EMBL" id="FZNZ01000048">
    <property type="protein sequence ID" value="SNS13799.1"/>
    <property type="molecule type" value="Genomic_DNA"/>
</dbReference>
<evidence type="ECO:0000313" key="3">
    <source>
        <dbReference type="EMBL" id="SNS13799.1"/>
    </source>
</evidence>
<organism evidence="3 4">
    <name type="scientific">Prevotella jejuni</name>
    <dbReference type="NCBI Taxonomy" id="1177574"/>
    <lineage>
        <taxon>Bacteria</taxon>
        <taxon>Pseudomonadati</taxon>
        <taxon>Bacteroidota</taxon>
        <taxon>Bacteroidia</taxon>
        <taxon>Bacteroidales</taxon>
        <taxon>Prevotellaceae</taxon>
        <taxon>Prevotella</taxon>
    </lineage>
</organism>